<dbReference type="InterPro" id="IPR013976">
    <property type="entry name" value="HDOD"/>
</dbReference>
<protein>
    <recommendedName>
        <fullName evidence="1">HDOD domain-containing protein</fullName>
    </recommendedName>
</protein>
<name>A0A0F9VAF5_9ZZZZ</name>
<feature type="domain" description="HDOD" evidence="1">
    <location>
        <begin position="20"/>
        <end position="215"/>
    </location>
</feature>
<dbReference type="Gene3D" id="1.10.3210.10">
    <property type="entry name" value="Hypothetical protein af1432"/>
    <property type="match status" value="1"/>
</dbReference>
<sequence length="493" mass="53493">MSEPTHGLQQWITKLNKAELPAMAVVVHDLLRISQSETASVRQLAEVLLRDTSLTSQVLRVSNSVYCNPGREVVRTISRAVVVIGFDQVRMVGLSISLLDGLLKGAPRDQLQSLLARSFHGAMQARNLAQYTSLANKEEIFIATLLKSLGELAFWSHANGQADELIAAFAEPDADRDRIVKDVLGTSFDQLTLGLLKNWNLGEIGQLVQASRASTGPAARAVHLGAAVADAAVEGWASESMQGLTREVAGLIGVSAEEAMQQILASADEAIQVAGTCSNSDLGAWIPRTDELPLDLSVLLEIDAPAAQSARSAVQEPILQPNLEMLKLSLQNMSLMIKSPINVENTLNTVMNGLHLGAGLERVMLAVLADNQTRFKAKRVVGKGTQSWPQDFELPSPKRQKHIFSYALHSREALWIGVPKTSNLDDMVTAEIRKFLGSGPFFIAPIIAGSREIGVLYGDMRVSGRVMSESQFVAFKRLTDLTGRCLEALSRRS</sequence>
<organism evidence="2">
    <name type="scientific">marine sediment metagenome</name>
    <dbReference type="NCBI Taxonomy" id="412755"/>
    <lineage>
        <taxon>unclassified sequences</taxon>
        <taxon>metagenomes</taxon>
        <taxon>ecological metagenomes</taxon>
    </lineage>
</organism>
<dbReference type="SUPFAM" id="SSF109604">
    <property type="entry name" value="HD-domain/PDEase-like"/>
    <property type="match status" value="1"/>
</dbReference>
<dbReference type="EMBL" id="LAZR01000032">
    <property type="protein sequence ID" value="KKO02151.1"/>
    <property type="molecule type" value="Genomic_DNA"/>
</dbReference>
<dbReference type="InterPro" id="IPR029016">
    <property type="entry name" value="GAF-like_dom_sf"/>
</dbReference>
<dbReference type="AlphaFoldDB" id="A0A0F9VAF5"/>
<proteinExistence type="predicted"/>
<accession>A0A0F9VAF5</accession>
<evidence type="ECO:0000313" key="2">
    <source>
        <dbReference type="EMBL" id="KKO02151.1"/>
    </source>
</evidence>
<dbReference type="PANTHER" id="PTHR33525">
    <property type="match status" value="1"/>
</dbReference>
<dbReference type="Gene3D" id="3.30.450.40">
    <property type="match status" value="1"/>
</dbReference>
<evidence type="ECO:0000259" key="1">
    <source>
        <dbReference type="PROSITE" id="PS51833"/>
    </source>
</evidence>
<dbReference type="PANTHER" id="PTHR33525:SF3">
    <property type="entry name" value="RIBONUCLEASE Y"/>
    <property type="match status" value="1"/>
</dbReference>
<dbReference type="PROSITE" id="PS51833">
    <property type="entry name" value="HDOD"/>
    <property type="match status" value="1"/>
</dbReference>
<gene>
    <name evidence="2" type="ORF">LCGC14_0110160</name>
</gene>
<dbReference type="Pfam" id="PF08668">
    <property type="entry name" value="HDOD"/>
    <property type="match status" value="1"/>
</dbReference>
<comment type="caution">
    <text evidence="2">The sequence shown here is derived from an EMBL/GenBank/DDBJ whole genome shotgun (WGS) entry which is preliminary data.</text>
</comment>
<dbReference type="InterPro" id="IPR052340">
    <property type="entry name" value="RNase_Y/CdgJ"/>
</dbReference>
<dbReference type="SUPFAM" id="SSF55781">
    <property type="entry name" value="GAF domain-like"/>
    <property type="match status" value="1"/>
</dbReference>
<reference evidence="2" key="1">
    <citation type="journal article" date="2015" name="Nature">
        <title>Complex archaea that bridge the gap between prokaryotes and eukaryotes.</title>
        <authorList>
            <person name="Spang A."/>
            <person name="Saw J.H."/>
            <person name="Jorgensen S.L."/>
            <person name="Zaremba-Niedzwiedzka K."/>
            <person name="Martijn J."/>
            <person name="Lind A.E."/>
            <person name="van Eijk R."/>
            <person name="Schleper C."/>
            <person name="Guy L."/>
            <person name="Ettema T.J."/>
        </authorList>
    </citation>
    <scope>NUCLEOTIDE SEQUENCE</scope>
</reference>